<dbReference type="Pfam" id="PF09350">
    <property type="entry name" value="DJC28_CD"/>
    <property type="match status" value="1"/>
</dbReference>
<evidence type="ECO:0000256" key="3">
    <source>
        <dbReference type="SAM" id="MobiDB-lite"/>
    </source>
</evidence>
<protein>
    <recommendedName>
        <fullName evidence="4">DnaJ homologue subfamily C member 28 conserved domain-containing protein</fullName>
    </recommendedName>
</protein>
<accession>A0A178UDG8</accession>
<proteinExistence type="predicted"/>
<feature type="repeat" description="PPR" evidence="2">
    <location>
        <begin position="209"/>
        <end position="243"/>
    </location>
</feature>
<dbReference type="AlphaFoldDB" id="A0A178UDG8"/>
<evidence type="ECO:0000313" key="6">
    <source>
        <dbReference type="Proteomes" id="UP000078284"/>
    </source>
</evidence>
<dbReference type="Proteomes" id="UP000078284">
    <property type="component" value="Chromosome 5"/>
</dbReference>
<dbReference type="InterPro" id="IPR002885">
    <property type="entry name" value="PPR_rpt"/>
</dbReference>
<gene>
    <name evidence="5" type="ordered locus">AXX17_At5g02860</name>
</gene>
<feature type="region of interest" description="Disordered" evidence="3">
    <location>
        <begin position="55"/>
        <end position="75"/>
    </location>
</feature>
<evidence type="ECO:0000259" key="4">
    <source>
        <dbReference type="Pfam" id="PF09350"/>
    </source>
</evidence>
<dbReference type="InterPro" id="IPR018961">
    <property type="entry name" value="DnaJ_homolog_subfam-C_membr-28"/>
</dbReference>
<organism evidence="5 6">
    <name type="scientific">Arabidopsis thaliana</name>
    <name type="common">Mouse-ear cress</name>
    <dbReference type="NCBI Taxonomy" id="3702"/>
    <lineage>
        <taxon>Eukaryota</taxon>
        <taxon>Viridiplantae</taxon>
        <taxon>Streptophyta</taxon>
        <taxon>Embryophyta</taxon>
        <taxon>Tracheophyta</taxon>
        <taxon>Spermatophyta</taxon>
        <taxon>Magnoliopsida</taxon>
        <taxon>eudicotyledons</taxon>
        <taxon>Gunneridae</taxon>
        <taxon>Pentapetalae</taxon>
        <taxon>rosids</taxon>
        <taxon>malvids</taxon>
        <taxon>Brassicales</taxon>
        <taxon>Brassicaceae</taxon>
        <taxon>Camelineae</taxon>
        <taxon>Arabidopsis</taxon>
    </lineage>
</organism>
<comment type="caution">
    <text evidence="5">The sequence shown here is derived from an EMBL/GenBank/DDBJ whole genome shotgun (WGS) entry which is preliminary data.</text>
</comment>
<keyword evidence="1" id="KW-0677">Repeat</keyword>
<feature type="compositionally biased region" description="Basic and acidic residues" evidence="3">
    <location>
        <begin position="147"/>
        <end position="159"/>
    </location>
</feature>
<feature type="region of interest" description="Disordered" evidence="3">
    <location>
        <begin position="112"/>
        <end position="159"/>
    </location>
</feature>
<evidence type="ECO:0000256" key="1">
    <source>
        <dbReference type="ARBA" id="ARBA00022737"/>
    </source>
</evidence>
<dbReference type="InterPro" id="IPR011990">
    <property type="entry name" value="TPR-like_helical_dom_sf"/>
</dbReference>
<dbReference type="ExpressionAtlas" id="A0A178UDG8">
    <property type="expression patterns" value="baseline and differential"/>
</dbReference>
<dbReference type="PROSITE" id="PS51375">
    <property type="entry name" value="PPR"/>
    <property type="match status" value="3"/>
</dbReference>
<evidence type="ECO:0000256" key="2">
    <source>
        <dbReference type="PROSITE-ProRule" id="PRU00708"/>
    </source>
</evidence>
<dbReference type="Pfam" id="PF13041">
    <property type="entry name" value="PPR_2"/>
    <property type="match status" value="1"/>
</dbReference>
<dbReference type="PANTHER" id="PTHR39158:SF1">
    <property type="entry name" value="DNAJ HOMOLOG SUBFAMILY C MEMBER 28"/>
    <property type="match status" value="1"/>
</dbReference>
<dbReference type="NCBIfam" id="TIGR00756">
    <property type="entry name" value="PPR"/>
    <property type="match status" value="3"/>
</dbReference>
<dbReference type="Gene3D" id="1.25.40.10">
    <property type="entry name" value="Tetratricopeptide repeat domain"/>
    <property type="match status" value="2"/>
</dbReference>
<feature type="repeat" description="PPR" evidence="2">
    <location>
        <begin position="280"/>
        <end position="314"/>
    </location>
</feature>
<dbReference type="Pfam" id="PF01535">
    <property type="entry name" value="PPR"/>
    <property type="match status" value="2"/>
</dbReference>
<feature type="compositionally biased region" description="Acidic residues" evidence="3">
    <location>
        <begin position="118"/>
        <end position="127"/>
    </location>
</feature>
<feature type="repeat" description="PPR" evidence="2">
    <location>
        <begin position="244"/>
        <end position="279"/>
    </location>
</feature>
<reference evidence="6" key="1">
    <citation type="journal article" date="2016" name="Proc. Natl. Acad. Sci. U.S.A.">
        <title>Chromosome-level assembly of Arabidopsis thaliana Ler reveals the extent of translocation and inversion polymorphisms.</title>
        <authorList>
            <person name="Zapata L."/>
            <person name="Ding J."/>
            <person name="Willing E.M."/>
            <person name="Hartwig B."/>
            <person name="Bezdan D."/>
            <person name="Jiao W.B."/>
            <person name="Patel V."/>
            <person name="Velikkakam James G."/>
            <person name="Koornneef M."/>
            <person name="Ossowski S."/>
            <person name="Schneeberger K."/>
        </authorList>
    </citation>
    <scope>NUCLEOTIDE SEQUENCE [LARGE SCALE GENOMIC DNA]</scope>
    <source>
        <strain evidence="6">cv. Landsberg erecta</strain>
    </source>
</reference>
<dbReference type="PANTHER" id="PTHR39158">
    <property type="entry name" value="OS08G0560600 PROTEIN"/>
    <property type="match status" value="1"/>
</dbReference>
<dbReference type="InterPro" id="IPR052573">
    <property type="entry name" value="DnaJ_C_subfamily_28"/>
</dbReference>
<dbReference type="EMBL" id="LUHQ01000005">
    <property type="protein sequence ID" value="OAO91294.1"/>
    <property type="molecule type" value="Genomic_DNA"/>
</dbReference>
<sequence>MAVRLARSLAASPSSRPSCLSLGNRFSASDITSSAINGGEFSDFVRAFAFYSSSSSWWSSPDDLTASSKRKEKKTTERFSAVIDAVHDRKLPPELRGRRDFVSSETKRVNTKVNFSLSDDDSDEETETPVTEDSKKQEPPPPPYDPFSKKPAIEEPEDPKNLQEIFHKMRTEGFTNEAVKMFDALSKDGRTHEALELFSQIKDKNRMPDVVAHTAIVEAYANAGQAKETLKVFMRMLASGVSPNAYTYSVLIKGLAADGKTHKDAKKYLLEMMGNGMSPNAATYTAVFEAFVREGKEESARELLQEMKGKGFVPDEKANSWPLCDASESETDIINVVEQRIWHSMEEGHFENLPGKGKPLNLHTNPHADPAEDTLYRILNKNGFAPEWVELNKEIRNKAKEWRVSLKKAWTMKLEEDQSGWEERSDLLKNELKKINNMVFRYNLIVPFGRQMFGLKWEKEIDRLKE</sequence>
<feature type="domain" description="DnaJ homologue subfamily C member 28 conserved" evidence="4">
    <location>
        <begin position="336"/>
        <end position="402"/>
    </location>
</feature>
<evidence type="ECO:0000313" key="5">
    <source>
        <dbReference type="EMBL" id="OAO91294.1"/>
    </source>
</evidence>
<name>A0A178UDG8_ARATH</name>